<keyword evidence="4" id="KW-0804">Transcription</keyword>
<dbReference type="GO" id="GO:0046983">
    <property type="term" value="F:protein dimerization activity"/>
    <property type="evidence" value="ECO:0007669"/>
    <property type="project" value="InterPro"/>
</dbReference>
<evidence type="ECO:0000313" key="8">
    <source>
        <dbReference type="Proteomes" id="UP000823388"/>
    </source>
</evidence>
<protein>
    <recommendedName>
        <fullName evidence="6">BHLH domain-containing protein</fullName>
    </recommendedName>
</protein>
<dbReference type="InterPro" id="IPR045847">
    <property type="entry name" value="AIG1-like"/>
</dbReference>
<evidence type="ECO:0000313" key="7">
    <source>
        <dbReference type="EMBL" id="KAG2624852.1"/>
    </source>
</evidence>
<dbReference type="CDD" id="cd04873">
    <property type="entry name" value="ACT_UUR-ACR-like"/>
    <property type="match status" value="1"/>
</dbReference>
<evidence type="ECO:0000256" key="1">
    <source>
        <dbReference type="ARBA" id="ARBA00005510"/>
    </source>
</evidence>
<dbReference type="SUPFAM" id="SSF47459">
    <property type="entry name" value="HLH, helix-loop-helix DNA-binding domain"/>
    <property type="match status" value="1"/>
</dbReference>
<comment type="caution">
    <text evidence="7">The sequence shown here is derived from an EMBL/GenBank/DDBJ whole genome shotgun (WGS) entry which is preliminary data.</text>
</comment>
<evidence type="ECO:0000259" key="6">
    <source>
        <dbReference type="PROSITE" id="PS50888"/>
    </source>
</evidence>
<keyword evidence="2" id="KW-0805">Transcription regulation</keyword>
<keyword evidence="3" id="KW-0238">DNA-binding</keyword>
<dbReference type="PANTHER" id="PTHR45844:SF28">
    <property type="entry name" value="BHLH TRANSCRIPTION FACTOR"/>
    <property type="match status" value="1"/>
</dbReference>
<dbReference type="Pfam" id="PF00010">
    <property type="entry name" value="HLH"/>
    <property type="match status" value="1"/>
</dbReference>
<evidence type="ECO:0000256" key="4">
    <source>
        <dbReference type="ARBA" id="ARBA00023163"/>
    </source>
</evidence>
<keyword evidence="8" id="KW-1185">Reference proteome</keyword>
<feature type="compositionally biased region" description="Pro residues" evidence="5">
    <location>
        <begin position="91"/>
        <end position="104"/>
    </location>
</feature>
<dbReference type="GO" id="GO:0003700">
    <property type="term" value="F:DNA-binding transcription factor activity"/>
    <property type="evidence" value="ECO:0007669"/>
    <property type="project" value="InterPro"/>
</dbReference>
<dbReference type="GO" id="GO:0003677">
    <property type="term" value="F:DNA binding"/>
    <property type="evidence" value="ECO:0007669"/>
    <property type="project" value="UniProtKB-KW"/>
</dbReference>
<dbReference type="AlphaFoldDB" id="A0A8T0UJX2"/>
<name>A0A8T0UJX2_PANVG</name>
<comment type="similarity">
    <text evidence="1">Belongs to the bHLH protein family.</text>
</comment>
<dbReference type="EMBL" id="CM029041">
    <property type="protein sequence ID" value="KAG2624852.1"/>
    <property type="molecule type" value="Genomic_DNA"/>
</dbReference>
<dbReference type="SMART" id="SM00353">
    <property type="entry name" value="HLH"/>
    <property type="match status" value="1"/>
</dbReference>
<proteinExistence type="inferred from homology"/>
<feature type="region of interest" description="Disordered" evidence="5">
    <location>
        <begin position="89"/>
        <end position="123"/>
    </location>
</feature>
<dbReference type="InterPro" id="IPR011598">
    <property type="entry name" value="bHLH_dom"/>
</dbReference>
<reference evidence="7" key="1">
    <citation type="submission" date="2020-05" db="EMBL/GenBank/DDBJ databases">
        <title>WGS assembly of Panicum virgatum.</title>
        <authorList>
            <person name="Lovell J.T."/>
            <person name="Jenkins J."/>
            <person name="Shu S."/>
            <person name="Juenger T.E."/>
            <person name="Schmutz J."/>
        </authorList>
    </citation>
    <scope>NUCLEOTIDE SEQUENCE</scope>
    <source>
        <strain evidence="7">AP13</strain>
    </source>
</reference>
<dbReference type="Proteomes" id="UP000823388">
    <property type="component" value="Chromosome 3K"/>
</dbReference>
<gene>
    <name evidence="7" type="ORF">PVAP13_3KG185200</name>
</gene>
<evidence type="ECO:0000256" key="5">
    <source>
        <dbReference type="SAM" id="MobiDB-lite"/>
    </source>
</evidence>
<evidence type="ECO:0000256" key="2">
    <source>
        <dbReference type="ARBA" id="ARBA00023015"/>
    </source>
</evidence>
<organism evidence="7 8">
    <name type="scientific">Panicum virgatum</name>
    <name type="common">Blackwell switchgrass</name>
    <dbReference type="NCBI Taxonomy" id="38727"/>
    <lineage>
        <taxon>Eukaryota</taxon>
        <taxon>Viridiplantae</taxon>
        <taxon>Streptophyta</taxon>
        <taxon>Embryophyta</taxon>
        <taxon>Tracheophyta</taxon>
        <taxon>Spermatophyta</taxon>
        <taxon>Magnoliopsida</taxon>
        <taxon>Liliopsida</taxon>
        <taxon>Poales</taxon>
        <taxon>Poaceae</taxon>
        <taxon>PACMAD clade</taxon>
        <taxon>Panicoideae</taxon>
        <taxon>Panicodae</taxon>
        <taxon>Paniceae</taxon>
        <taxon>Panicinae</taxon>
        <taxon>Panicum</taxon>
        <taxon>Panicum sect. Hiantes</taxon>
    </lineage>
</organism>
<dbReference type="InterPro" id="IPR036638">
    <property type="entry name" value="HLH_DNA-bd_sf"/>
</dbReference>
<sequence length="311" mass="33577">MVEVTVLYPSISIHPGNYVVVPAAYHSSCSSHSFRGFTCEIGHGGSEQMAAASACQPFQEGKQHLPLHHSGSALPPVNRGTVLPLRQATSVPPPAAREPPPPPSSGRSATEVRALKVHSEAERRRRERINAHLAALRRMVPDARQMDKATLLARVVCQLKDLKRKAAETRQPLPIPAEANGITVDCYTGAAAGGYGRPETCIRASVSCDDRPGLLADLAGAFRGLRLRPMRADMASLGGRARCEFMLCREEGDVVSAGRVKALEDGVRQALASAAYPESAYGCNYRSRRRRILESHYALGHELGVGDHHGR</sequence>
<feature type="domain" description="BHLH" evidence="6">
    <location>
        <begin position="113"/>
        <end position="162"/>
    </location>
</feature>
<dbReference type="PROSITE" id="PS50888">
    <property type="entry name" value="BHLH"/>
    <property type="match status" value="1"/>
</dbReference>
<evidence type="ECO:0000256" key="3">
    <source>
        <dbReference type="ARBA" id="ARBA00023125"/>
    </source>
</evidence>
<accession>A0A8T0UJX2</accession>
<dbReference type="PANTHER" id="PTHR45844">
    <property type="entry name" value="TRANSCRIPTION FACTOR BHLH30"/>
    <property type="match status" value="1"/>
</dbReference>
<dbReference type="Gene3D" id="4.10.280.10">
    <property type="entry name" value="Helix-loop-helix DNA-binding domain"/>
    <property type="match status" value="1"/>
</dbReference>
<feature type="compositionally biased region" description="Basic and acidic residues" evidence="5">
    <location>
        <begin position="113"/>
        <end position="123"/>
    </location>
</feature>